<evidence type="ECO:0000259" key="2">
    <source>
        <dbReference type="PROSITE" id="PS50110"/>
    </source>
</evidence>
<dbReference type="RefSeq" id="WP_067548437.1">
    <property type="nucleotide sequence ID" value="NZ_CP012836.1"/>
</dbReference>
<sequence length="349" mass="40358">MRKDSTNFHILVIEDNLGDYFLIEEYFSEHFFHHQLVHVETFQAAKQKLSESKHDWDAIFLDLSLPDHAGEKLIVDILHLAVGVPVIALTGFSDLDFSIKSLSLGISDYLLKDELNSPILYKTLIYAIERKKIVSRLQQSEKKYSDLFQVSPIAMWVFDRQSKKIVDVNHAAVNQYGYSKEEFLELEPLSLWENPDFNSLEIMLQDSRANKTLEEKSHVHFKKNGEKIIVKIDSSPIFFNDIQGDLILVDDITEKTRYIETIENQNKTFHEIAWIQSHVVRAPLARLMGIVNLLETDHKMEPQEVTEMLNFIKSSAFELDKIIREISQKSESIVNQNGSEPESPRINPD</sequence>
<dbReference type="EMBL" id="CP012836">
    <property type="protein sequence ID" value="AMQ57362.1"/>
    <property type="molecule type" value="Genomic_DNA"/>
</dbReference>
<dbReference type="STRING" id="1727163.AO498_13020"/>
<feature type="domain" description="Response regulatory" evidence="2">
    <location>
        <begin position="9"/>
        <end position="127"/>
    </location>
</feature>
<evidence type="ECO:0000259" key="3">
    <source>
        <dbReference type="PROSITE" id="PS50112"/>
    </source>
</evidence>
<dbReference type="NCBIfam" id="TIGR00229">
    <property type="entry name" value="sensory_box"/>
    <property type="match status" value="1"/>
</dbReference>
<dbReference type="InterPro" id="IPR001789">
    <property type="entry name" value="Sig_transdc_resp-reg_receiver"/>
</dbReference>
<evidence type="ECO:0000313" key="5">
    <source>
        <dbReference type="Proteomes" id="UP000073816"/>
    </source>
</evidence>
<reference evidence="4 5" key="2">
    <citation type="journal article" date="2016" name="Genome Announc.">
        <title>Complete Genome Sequence of Algoriphagus sp. Strain M8-2, Isolated from a Brackish Lake.</title>
        <authorList>
            <person name="Muraguchi Y."/>
            <person name="Kushimoto K."/>
            <person name="Ohtsubo Y."/>
            <person name="Suzuki T."/>
            <person name="Dohra H."/>
            <person name="Kimbara K."/>
            <person name="Shintani M."/>
        </authorList>
    </citation>
    <scope>NUCLEOTIDE SEQUENCE [LARGE SCALE GENOMIC DNA]</scope>
    <source>
        <strain evidence="4 5">M8-2</strain>
    </source>
</reference>
<feature type="modified residue" description="4-aspartylphosphate" evidence="1">
    <location>
        <position position="62"/>
    </location>
</feature>
<evidence type="ECO:0008006" key="6">
    <source>
        <dbReference type="Google" id="ProtNLM"/>
    </source>
</evidence>
<keyword evidence="5" id="KW-1185">Reference proteome</keyword>
<dbReference type="GO" id="GO:0000155">
    <property type="term" value="F:phosphorelay sensor kinase activity"/>
    <property type="evidence" value="ECO:0007669"/>
    <property type="project" value="InterPro"/>
</dbReference>
<proteinExistence type="predicted"/>
<keyword evidence="1" id="KW-0597">Phosphoprotein</keyword>
<dbReference type="PATRIC" id="fig|1727163.4.peg.2718"/>
<dbReference type="Pfam" id="PF13426">
    <property type="entry name" value="PAS_9"/>
    <property type="match status" value="1"/>
</dbReference>
<dbReference type="AlphaFoldDB" id="A0A142EQF7"/>
<dbReference type="InterPro" id="IPR011006">
    <property type="entry name" value="CheY-like_superfamily"/>
</dbReference>
<dbReference type="PROSITE" id="PS50112">
    <property type="entry name" value="PAS"/>
    <property type="match status" value="1"/>
</dbReference>
<evidence type="ECO:0000313" key="4">
    <source>
        <dbReference type="EMBL" id="AMQ57362.1"/>
    </source>
</evidence>
<dbReference type="SUPFAM" id="SSF47384">
    <property type="entry name" value="Homodimeric domain of signal transducing histidine kinase"/>
    <property type="match status" value="1"/>
</dbReference>
<dbReference type="CDD" id="cd00156">
    <property type="entry name" value="REC"/>
    <property type="match status" value="1"/>
</dbReference>
<evidence type="ECO:0000256" key="1">
    <source>
        <dbReference type="PROSITE-ProRule" id="PRU00169"/>
    </source>
</evidence>
<dbReference type="Pfam" id="PF00072">
    <property type="entry name" value="Response_reg"/>
    <property type="match status" value="1"/>
</dbReference>
<reference evidence="5" key="1">
    <citation type="submission" date="2015-09" db="EMBL/GenBank/DDBJ databases">
        <title>Complete sequence of Algoriphagus sp. M8-2.</title>
        <authorList>
            <person name="Shintani M."/>
        </authorList>
    </citation>
    <scope>NUCLEOTIDE SEQUENCE [LARGE SCALE GENOMIC DNA]</scope>
    <source>
        <strain evidence="5">M8-2</strain>
    </source>
</reference>
<dbReference type="Gene3D" id="1.10.287.130">
    <property type="match status" value="1"/>
</dbReference>
<protein>
    <recommendedName>
        <fullName evidence="6">Histidine kinase</fullName>
    </recommendedName>
</protein>
<dbReference type="SMART" id="SM00091">
    <property type="entry name" value="PAS"/>
    <property type="match status" value="1"/>
</dbReference>
<dbReference type="CDD" id="cd00130">
    <property type="entry name" value="PAS"/>
    <property type="match status" value="1"/>
</dbReference>
<dbReference type="Proteomes" id="UP000073816">
    <property type="component" value="Chromosome"/>
</dbReference>
<dbReference type="InterPro" id="IPR035965">
    <property type="entry name" value="PAS-like_dom_sf"/>
</dbReference>
<dbReference type="Gene3D" id="3.40.50.2300">
    <property type="match status" value="1"/>
</dbReference>
<dbReference type="KEGG" id="alm:AO498_13020"/>
<dbReference type="OrthoDB" id="9124519at2"/>
<organism evidence="4 5">
    <name type="scientific">Algoriphagus sanaruensis</name>
    <dbReference type="NCBI Taxonomy" id="1727163"/>
    <lineage>
        <taxon>Bacteria</taxon>
        <taxon>Pseudomonadati</taxon>
        <taxon>Bacteroidota</taxon>
        <taxon>Cytophagia</taxon>
        <taxon>Cytophagales</taxon>
        <taxon>Cyclobacteriaceae</taxon>
        <taxon>Algoriphagus</taxon>
    </lineage>
</organism>
<dbReference type="SUPFAM" id="SSF52172">
    <property type="entry name" value="CheY-like"/>
    <property type="match status" value="1"/>
</dbReference>
<dbReference type="InterPro" id="IPR000014">
    <property type="entry name" value="PAS"/>
</dbReference>
<dbReference type="SUPFAM" id="SSF55785">
    <property type="entry name" value="PYP-like sensor domain (PAS domain)"/>
    <property type="match status" value="1"/>
</dbReference>
<name>A0A142EQF7_9BACT</name>
<gene>
    <name evidence="4" type="ORF">AO498_13020</name>
</gene>
<feature type="domain" description="PAS" evidence="3">
    <location>
        <begin position="140"/>
        <end position="184"/>
    </location>
</feature>
<dbReference type="Gene3D" id="3.30.450.20">
    <property type="entry name" value="PAS domain"/>
    <property type="match status" value="1"/>
</dbReference>
<dbReference type="PROSITE" id="PS50110">
    <property type="entry name" value="RESPONSE_REGULATORY"/>
    <property type="match status" value="1"/>
</dbReference>
<accession>A0A142EQF7</accession>
<dbReference type="InterPro" id="IPR036097">
    <property type="entry name" value="HisK_dim/P_sf"/>
</dbReference>
<dbReference type="SMART" id="SM00448">
    <property type="entry name" value="REC"/>
    <property type="match status" value="1"/>
</dbReference>